<dbReference type="EMBL" id="JBHTKJ010000029">
    <property type="protein sequence ID" value="MFD1039005.1"/>
    <property type="molecule type" value="Genomic_DNA"/>
</dbReference>
<accession>A0ABW3LM47</accession>
<evidence type="ECO:0000313" key="3">
    <source>
        <dbReference type="Proteomes" id="UP001597040"/>
    </source>
</evidence>
<name>A0ABW3LM47_9BACI</name>
<proteinExistence type="predicted"/>
<protein>
    <submittedName>
        <fullName evidence="2">Spore germination protein GerPB</fullName>
    </submittedName>
</protein>
<dbReference type="Proteomes" id="UP001597040">
    <property type="component" value="Unassembled WGS sequence"/>
</dbReference>
<keyword evidence="3" id="KW-1185">Reference proteome</keyword>
<evidence type="ECO:0000256" key="1">
    <source>
        <dbReference type="SAM" id="MobiDB-lite"/>
    </source>
</evidence>
<evidence type="ECO:0000313" key="2">
    <source>
        <dbReference type="EMBL" id="MFD1039005.1"/>
    </source>
</evidence>
<comment type="caution">
    <text evidence="2">The sequence shown here is derived from an EMBL/GenBank/DDBJ whole genome shotgun (WGS) entry which is preliminary data.</text>
</comment>
<reference evidence="3" key="1">
    <citation type="journal article" date="2019" name="Int. J. Syst. Evol. Microbiol.">
        <title>The Global Catalogue of Microorganisms (GCM) 10K type strain sequencing project: providing services to taxonomists for standard genome sequencing and annotation.</title>
        <authorList>
            <consortium name="The Broad Institute Genomics Platform"/>
            <consortium name="The Broad Institute Genome Sequencing Center for Infectious Disease"/>
            <person name="Wu L."/>
            <person name="Ma J."/>
        </authorList>
    </citation>
    <scope>NUCLEOTIDE SEQUENCE [LARGE SCALE GENOMIC DNA]</scope>
    <source>
        <strain evidence="3">CCUG 56754</strain>
    </source>
</reference>
<feature type="region of interest" description="Disordered" evidence="1">
    <location>
        <begin position="41"/>
        <end position="82"/>
    </location>
</feature>
<dbReference type="RefSeq" id="WP_390362532.1">
    <property type="nucleotide sequence ID" value="NZ_JBHTKJ010000029.1"/>
</dbReference>
<gene>
    <name evidence="2" type="ORF">ACFQ3N_11480</name>
</gene>
<sequence>MSVTIHQSISIYLLKVGAITNSSVLQIGSTGCIQAQSDQYNTGGYTEPAEEAEPVGEADTPILPLSQQEQEETRILKNTRQA</sequence>
<organism evidence="2 3">
    <name type="scientific">Virgibacillus byunsanensis</name>
    <dbReference type="NCBI Taxonomy" id="570945"/>
    <lineage>
        <taxon>Bacteria</taxon>
        <taxon>Bacillati</taxon>
        <taxon>Bacillota</taxon>
        <taxon>Bacilli</taxon>
        <taxon>Bacillales</taxon>
        <taxon>Bacillaceae</taxon>
        <taxon>Virgibacillus</taxon>
    </lineage>
</organism>
<dbReference type="InterPro" id="IPR024255">
    <property type="entry name" value="GerPB"/>
</dbReference>
<dbReference type="Pfam" id="PF10803">
    <property type="entry name" value="GerPB"/>
    <property type="match status" value="1"/>
</dbReference>